<dbReference type="Proteomes" id="UP000295678">
    <property type="component" value="Unassembled WGS sequence"/>
</dbReference>
<comment type="caution">
    <text evidence="1">The sequence shown here is derived from an EMBL/GenBank/DDBJ whole genome shotgun (WGS) entry which is preliminary data.</text>
</comment>
<protein>
    <submittedName>
        <fullName evidence="1">Uncharacterized protein</fullName>
    </submittedName>
</protein>
<name>A0A4R3MIW9_9HYPH</name>
<sequence>MPHAQRRIEGAIYAGKHKFPLPDPAVSGHPPVSAPALPPDLGSVPATEIPAAGRNVPHNALTISSTIFLASPNSIIVLSL</sequence>
<reference evidence="1 2" key="1">
    <citation type="submission" date="2019-03" db="EMBL/GenBank/DDBJ databases">
        <title>Genomic Encyclopedia of Type Strains, Phase IV (KMG-IV): sequencing the most valuable type-strain genomes for metagenomic binning, comparative biology and taxonomic classification.</title>
        <authorList>
            <person name="Goeker M."/>
        </authorList>
    </citation>
    <scope>NUCLEOTIDE SEQUENCE [LARGE SCALE GENOMIC DNA]</scope>
    <source>
        <strain evidence="1 2">DSM 19345</strain>
    </source>
</reference>
<accession>A0A4R3MIW9</accession>
<gene>
    <name evidence="1" type="ORF">EDC22_101177</name>
</gene>
<evidence type="ECO:0000313" key="2">
    <source>
        <dbReference type="Proteomes" id="UP000295678"/>
    </source>
</evidence>
<organism evidence="1 2">
    <name type="scientific">Tepidamorphus gemmatus</name>
    <dbReference type="NCBI Taxonomy" id="747076"/>
    <lineage>
        <taxon>Bacteria</taxon>
        <taxon>Pseudomonadati</taxon>
        <taxon>Pseudomonadota</taxon>
        <taxon>Alphaproteobacteria</taxon>
        <taxon>Hyphomicrobiales</taxon>
        <taxon>Tepidamorphaceae</taxon>
        <taxon>Tepidamorphus</taxon>
    </lineage>
</organism>
<dbReference type="AlphaFoldDB" id="A0A4R3MIW9"/>
<dbReference type="EMBL" id="SMAK01000001">
    <property type="protein sequence ID" value="TCT13314.1"/>
    <property type="molecule type" value="Genomic_DNA"/>
</dbReference>
<proteinExistence type="predicted"/>
<evidence type="ECO:0000313" key="1">
    <source>
        <dbReference type="EMBL" id="TCT13314.1"/>
    </source>
</evidence>
<keyword evidence="2" id="KW-1185">Reference proteome</keyword>